<dbReference type="RefSeq" id="WP_015788707.1">
    <property type="nucleotide sequence ID" value="NC_013158.1"/>
</dbReference>
<feature type="transmembrane region" description="Helical" evidence="1">
    <location>
        <begin position="85"/>
        <end position="108"/>
    </location>
</feature>
<dbReference type="OrthoDB" id="201542at2157"/>
<evidence type="ECO:0000313" key="2">
    <source>
        <dbReference type="EMBL" id="ACV11130.1"/>
    </source>
</evidence>
<dbReference type="KEGG" id="hut:Huta_0947"/>
<dbReference type="STRING" id="519442.Huta_0947"/>
<keyword evidence="1" id="KW-0472">Membrane</keyword>
<dbReference type="EMBL" id="CP001687">
    <property type="protein sequence ID" value="ACV11130.1"/>
    <property type="molecule type" value="Genomic_DNA"/>
</dbReference>
<evidence type="ECO:0000256" key="1">
    <source>
        <dbReference type="SAM" id="Phobius"/>
    </source>
</evidence>
<feature type="transmembrane region" description="Helical" evidence="1">
    <location>
        <begin position="57"/>
        <end position="79"/>
    </location>
</feature>
<evidence type="ECO:0000313" key="3">
    <source>
        <dbReference type="Proteomes" id="UP000002071"/>
    </source>
</evidence>
<keyword evidence="3" id="KW-1185">Reference proteome</keyword>
<accession>C7NUW7</accession>
<feature type="transmembrane region" description="Helical" evidence="1">
    <location>
        <begin position="24"/>
        <end position="45"/>
    </location>
</feature>
<dbReference type="Pfam" id="PF24365">
    <property type="entry name" value="DUF7521"/>
    <property type="match status" value="1"/>
</dbReference>
<dbReference type="GeneID" id="8383220"/>
<dbReference type="HOGENOM" id="CLU_166559_0_0_2"/>
<sequence length="112" mass="11986">MQIFSRNDLIRVLGNSQAVPVLELLYAVLTLVFVVAGLTMVGMAVRAYAQTSRRAMLHLSLGFALAVAGAAATMISAFVTDFDGARGLLLVNSGLTTFGYLFVMYSLVTYEA</sequence>
<dbReference type="eggNOG" id="arCOG06316">
    <property type="taxonomic scope" value="Archaea"/>
</dbReference>
<keyword evidence="1" id="KW-1133">Transmembrane helix</keyword>
<keyword evidence="1" id="KW-0812">Transmembrane</keyword>
<dbReference type="InterPro" id="IPR055943">
    <property type="entry name" value="DUF7521"/>
</dbReference>
<organism evidence="2 3">
    <name type="scientific">Halorhabdus utahensis (strain DSM 12940 / JCM 11049 / AX-2)</name>
    <dbReference type="NCBI Taxonomy" id="519442"/>
    <lineage>
        <taxon>Archaea</taxon>
        <taxon>Methanobacteriati</taxon>
        <taxon>Methanobacteriota</taxon>
        <taxon>Stenosarchaea group</taxon>
        <taxon>Halobacteria</taxon>
        <taxon>Halobacteriales</taxon>
        <taxon>Haloarculaceae</taxon>
        <taxon>Halorhabdus</taxon>
    </lineage>
</organism>
<dbReference type="Proteomes" id="UP000002071">
    <property type="component" value="Chromosome"/>
</dbReference>
<name>C7NUW7_HALUD</name>
<protein>
    <submittedName>
        <fullName evidence="2">Uncharacterized protein</fullName>
    </submittedName>
</protein>
<dbReference type="AlphaFoldDB" id="C7NUW7"/>
<proteinExistence type="predicted"/>
<gene>
    <name evidence="2" type="ordered locus">Huta_0947</name>
</gene>
<reference evidence="2 3" key="1">
    <citation type="journal article" date="2009" name="Stand. Genomic Sci.">
        <title>Complete genome sequence of Halorhabdus utahensis type strain (AX-2).</title>
        <authorList>
            <person name="Anderson I."/>
            <person name="Tindall B.J."/>
            <person name="Pomrenke H."/>
            <person name="Goker M."/>
            <person name="Lapidus A."/>
            <person name="Nolan M."/>
            <person name="Copeland A."/>
            <person name="Glavina Del Rio T."/>
            <person name="Chen F."/>
            <person name="Tice H."/>
            <person name="Cheng J.F."/>
            <person name="Lucas S."/>
            <person name="Chertkov O."/>
            <person name="Bruce D."/>
            <person name="Brettin T."/>
            <person name="Detter J.C."/>
            <person name="Han C."/>
            <person name="Goodwin L."/>
            <person name="Land M."/>
            <person name="Hauser L."/>
            <person name="Chang Y.J."/>
            <person name="Jeffries C.D."/>
            <person name="Pitluck S."/>
            <person name="Pati A."/>
            <person name="Mavromatis K."/>
            <person name="Ivanova N."/>
            <person name="Ovchinnikova G."/>
            <person name="Chen A."/>
            <person name="Palaniappan K."/>
            <person name="Chain P."/>
            <person name="Rohde M."/>
            <person name="Bristow J."/>
            <person name="Eisen J.A."/>
            <person name="Markowitz V."/>
            <person name="Hugenholtz P."/>
            <person name="Kyrpides N.C."/>
            <person name="Klenk H.P."/>
        </authorList>
    </citation>
    <scope>NUCLEOTIDE SEQUENCE [LARGE SCALE GENOMIC DNA]</scope>
    <source>
        <strain evidence="3">DSM 12940 / JCM 11049 / AX-2</strain>
    </source>
</reference>